<dbReference type="EnsemblMetazoa" id="ADIR014621-RA">
    <property type="protein sequence ID" value="ADIR014621-PA"/>
    <property type="gene ID" value="ADIR014621"/>
</dbReference>
<sequence>ASRVRSVRFSSVFFPPWPVGEERCGCDFKPSTFAKISSQEVFRRASAFAFGVPALGRAPSGSKDQLRVAIESESRRVWFSKKKNKK</sequence>
<dbReference type="AlphaFoldDB" id="A0A182NXP8"/>
<dbReference type="VEuPathDB" id="VectorBase:ADIR014621"/>
<name>A0A182NXP8_9DIPT</name>
<dbReference type="Proteomes" id="UP000075884">
    <property type="component" value="Unassembled WGS sequence"/>
</dbReference>
<keyword evidence="2" id="KW-1185">Reference proteome</keyword>
<proteinExistence type="predicted"/>
<evidence type="ECO:0000313" key="1">
    <source>
        <dbReference type="EnsemblMetazoa" id="ADIR014621-PA"/>
    </source>
</evidence>
<protein>
    <submittedName>
        <fullName evidence="1">Uncharacterized protein</fullName>
    </submittedName>
</protein>
<accession>A0A182NXP8</accession>
<reference evidence="1" key="2">
    <citation type="submission" date="2020-05" db="UniProtKB">
        <authorList>
            <consortium name="EnsemblMetazoa"/>
        </authorList>
    </citation>
    <scope>IDENTIFICATION</scope>
    <source>
        <strain evidence="1">WRAIR2</strain>
    </source>
</reference>
<organism evidence="1 2">
    <name type="scientific">Anopheles dirus</name>
    <dbReference type="NCBI Taxonomy" id="7168"/>
    <lineage>
        <taxon>Eukaryota</taxon>
        <taxon>Metazoa</taxon>
        <taxon>Ecdysozoa</taxon>
        <taxon>Arthropoda</taxon>
        <taxon>Hexapoda</taxon>
        <taxon>Insecta</taxon>
        <taxon>Pterygota</taxon>
        <taxon>Neoptera</taxon>
        <taxon>Endopterygota</taxon>
        <taxon>Diptera</taxon>
        <taxon>Nematocera</taxon>
        <taxon>Culicoidea</taxon>
        <taxon>Culicidae</taxon>
        <taxon>Anophelinae</taxon>
        <taxon>Anopheles</taxon>
    </lineage>
</organism>
<reference evidence="2" key="1">
    <citation type="submission" date="2013-03" db="EMBL/GenBank/DDBJ databases">
        <title>The Genome Sequence of Anopheles dirus WRAIR2.</title>
        <authorList>
            <consortium name="The Broad Institute Genomics Platform"/>
            <person name="Neafsey D.E."/>
            <person name="Walton C."/>
            <person name="Walker B."/>
            <person name="Young S.K."/>
            <person name="Zeng Q."/>
            <person name="Gargeya S."/>
            <person name="Fitzgerald M."/>
            <person name="Haas B."/>
            <person name="Abouelleil A."/>
            <person name="Allen A.W."/>
            <person name="Alvarado L."/>
            <person name="Arachchi H.M."/>
            <person name="Berlin A.M."/>
            <person name="Chapman S.B."/>
            <person name="Gainer-Dewar J."/>
            <person name="Goldberg J."/>
            <person name="Griggs A."/>
            <person name="Gujja S."/>
            <person name="Hansen M."/>
            <person name="Howarth C."/>
            <person name="Imamovic A."/>
            <person name="Ireland A."/>
            <person name="Larimer J."/>
            <person name="McCowan C."/>
            <person name="Murphy C."/>
            <person name="Pearson M."/>
            <person name="Poon T.W."/>
            <person name="Priest M."/>
            <person name="Roberts A."/>
            <person name="Saif S."/>
            <person name="Shea T."/>
            <person name="Sisk P."/>
            <person name="Sykes S."/>
            <person name="Wortman J."/>
            <person name="Nusbaum C."/>
            <person name="Birren B."/>
        </authorList>
    </citation>
    <scope>NUCLEOTIDE SEQUENCE [LARGE SCALE GENOMIC DNA]</scope>
    <source>
        <strain evidence="2">WRAIR2</strain>
    </source>
</reference>
<evidence type="ECO:0000313" key="2">
    <source>
        <dbReference type="Proteomes" id="UP000075884"/>
    </source>
</evidence>